<dbReference type="OrthoDB" id="10017659at2759"/>
<dbReference type="EMBL" id="CAJNOC010004178">
    <property type="protein sequence ID" value="CAF1012340.1"/>
    <property type="molecule type" value="Genomic_DNA"/>
</dbReference>
<dbReference type="PROSITE" id="PS50802">
    <property type="entry name" value="OTU"/>
    <property type="match status" value="1"/>
</dbReference>
<comment type="caution">
    <text evidence="2">The sequence shown here is derived from an EMBL/GenBank/DDBJ whole genome shotgun (WGS) entry which is preliminary data.</text>
</comment>
<dbReference type="InterPro" id="IPR038765">
    <property type="entry name" value="Papain-like_cys_pep_sf"/>
</dbReference>
<gene>
    <name evidence="2" type="ORF">OXX778_LOCUS16955</name>
</gene>
<dbReference type="AlphaFoldDB" id="A0A814HPX3"/>
<dbReference type="Gene3D" id="3.90.70.80">
    <property type="match status" value="1"/>
</dbReference>
<dbReference type="InterPro" id="IPR003323">
    <property type="entry name" value="OTU_dom"/>
</dbReference>
<feature type="domain" description="OTU" evidence="1">
    <location>
        <begin position="5"/>
        <end position="130"/>
    </location>
</feature>
<keyword evidence="3" id="KW-1185">Reference proteome</keyword>
<protein>
    <recommendedName>
        <fullName evidence="1">OTU domain-containing protein</fullName>
    </recommendedName>
</protein>
<dbReference type="CDD" id="cd22744">
    <property type="entry name" value="OTU"/>
    <property type="match status" value="1"/>
</dbReference>
<dbReference type="Proteomes" id="UP000663879">
    <property type="component" value="Unassembled WGS sequence"/>
</dbReference>
<proteinExistence type="predicted"/>
<sequence>MAMFLWYLFTTGNGDCLYNAISLALVGNELISNDIKLAMVFIFLDYEDYFRKIVESFKYSSSFESKVVDSASLGVYGNEFNMIALSMLFLRPIKCYSLHNIALNVNTSKKFALPIYPSLKNEHFTPIIPLNEYFQIGQTNGFEFIENDLRILEIEGINIFREEKLINIKGSICFVVADNLGANGLGGLVESFSPTNRHQLHQNYCLSSLNLLNDFEIGPQTKNKEDVINRFETVMNLKITNTKKWLKYNGFEYHEGDSIQIKYENNLPKFQELTAFCLWIIV</sequence>
<dbReference type="SUPFAM" id="SSF54001">
    <property type="entry name" value="Cysteine proteinases"/>
    <property type="match status" value="1"/>
</dbReference>
<evidence type="ECO:0000313" key="2">
    <source>
        <dbReference type="EMBL" id="CAF1012340.1"/>
    </source>
</evidence>
<organism evidence="2 3">
    <name type="scientific">Brachionus calyciflorus</name>
    <dbReference type="NCBI Taxonomy" id="104777"/>
    <lineage>
        <taxon>Eukaryota</taxon>
        <taxon>Metazoa</taxon>
        <taxon>Spiralia</taxon>
        <taxon>Gnathifera</taxon>
        <taxon>Rotifera</taxon>
        <taxon>Eurotatoria</taxon>
        <taxon>Monogononta</taxon>
        <taxon>Pseudotrocha</taxon>
        <taxon>Ploima</taxon>
        <taxon>Brachionidae</taxon>
        <taxon>Brachionus</taxon>
    </lineage>
</organism>
<evidence type="ECO:0000313" key="3">
    <source>
        <dbReference type="Proteomes" id="UP000663879"/>
    </source>
</evidence>
<accession>A0A814HPX3</accession>
<evidence type="ECO:0000259" key="1">
    <source>
        <dbReference type="PROSITE" id="PS50802"/>
    </source>
</evidence>
<name>A0A814HPX3_9BILA</name>
<reference evidence="2" key="1">
    <citation type="submission" date="2021-02" db="EMBL/GenBank/DDBJ databases">
        <authorList>
            <person name="Nowell W R."/>
        </authorList>
    </citation>
    <scope>NUCLEOTIDE SEQUENCE</scope>
    <source>
        <strain evidence="2">Ploen Becks lab</strain>
    </source>
</reference>